<keyword evidence="14" id="KW-1185">Reference proteome</keyword>
<sequence>MNNGTFISFEGGEGSGKSTIIPRIAARLEAKGYDTLVSREPGGVASAEKIRHLLLDDSEETLDLYTEVLLFAAARRQHLVEKIIPALEAGKIVLCDRYVDSSLVYQGHAAGAGIEEVREINLFAIRKWLPHRTFFLDIPINVGFHRIAQNARAENRLDQMDVAFHELVRDGYHILVNEEPERYRVIQANTDIARVEGEIFTSITEML</sequence>
<dbReference type="Proteomes" id="UP000198853">
    <property type="component" value="Unassembled WGS sequence"/>
</dbReference>
<accession>A0A1G8SXP0</accession>
<dbReference type="GO" id="GO:0006233">
    <property type="term" value="P:dTDP biosynthetic process"/>
    <property type="evidence" value="ECO:0007669"/>
    <property type="project" value="InterPro"/>
</dbReference>
<evidence type="ECO:0000256" key="1">
    <source>
        <dbReference type="ARBA" id="ARBA00009776"/>
    </source>
</evidence>
<dbReference type="GO" id="GO:0006235">
    <property type="term" value="P:dTTP biosynthetic process"/>
    <property type="evidence" value="ECO:0007669"/>
    <property type="project" value="UniProtKB-UniRule"/>
</dbReference>
<dbReference type="Pfam" id="PF02223">
    <property type="entry name" value="Thymidylate_kin"/>
    <property type="match status" value="1"/>
</dbReference>
<keyword evidence="8 11" id="KW-0067">ATP-binding</keyword>
<dbReference type="GO" id="GO:0004798">
    <property type="term" value="F:dTMP kinase activity"/>
    <property type="evidence" value="ECO:0007669"/>
    <property type="project" value="UniProtKB-UniRule"/>
</dbReference>
<comment type="function">
    <text evidence="10 11">Phosphorylation of dTMP to form dTDP in both de novo and salvage pathways of dTTP synthesis.</text>
</comment>
<dbReference type="InterPro" id="IPR018094">
    <property type="entry name" value="Thymidylate_kinase"/>
</dbReference>
<dbReference type="NCBIfam" id="TIGR00041">
    <property type="entry name" value="DTMP_kinase"/>
    <property type="match status" value="1"/>
</dbReference>
<organism evidence="13 14">
    <name type="scientific">Natribacillus halophilus</name>
    <dbReference type="NCBI Taxonomy" id="549003"/>
    <lineage>
        <taxon>Bacteria</taxon>
        <taxon>Bacillati</taxon>
        <taxon>Bacillota</taxon>
        <taxon>Bacilli</taxon>
        <taxon>Bacillales</taxon>
        <taxon>Bacillaceae</taxon>
        <taxon>Natribacillus</taxon>
    </lineage>
</organism>
<evidence type="ECO:0000259" key="12">
    <source>
        <dbReference type="Pfam" id="PF02223"/>
    </source>
</evidence>
<evidence type="ECO:0000256" key="11">
    <source>
        <dbReference type="HAMAP-Rule" id="MF_00165"/>
    </source>
</evidence>
<reference evidence="13 14" key="1">
    <citation type="submission" date="2016-10" db="EMBL/GenBank/DDBJ databases">
        <authorList>
            <person name="de Groot N.N."/>
        </authorList>
    </citation>
    <scope>NUCLEOTIDE SEQUENCE [LARGE SCALE GENOMIC DNA]</scope>
    <source>
        <strain evidence="13 14">DSM 21771</strain>
    </source>
</reference>
<gene>
    <name evidence="11" type="primary">tmk</name>
    <name evidence="13" type="ORF">SAMN04488123_1379</name>
</gene>
<dbReference type="SUPFAM" id="SSF52540">
    <property type="entry name" value="P-loop containing nucleoside triphosphate hydrolases"/>
    <property type="match status" value="1"/>
</dbReference>
<dbReference type="EMBL" id="FNEN01000037">
    <property type="protein sequence ID" value="SDJ33330.1"/>
    <property type="molecule type" value="Genomic_DNA"/>
</dbReference>
<evidence type="ECO:0000256" key="7">
    <source>
        <dbReference type="ARBA" id="ARBA00022777"/>
    </source>
</evidence>
<keyword evidence="4 11" id="KW-0808">Transferase</keyword>
<dbReference type="RefSeq" id="WP_090400314.1">
    <property type="nucleotide sequence ID" value="NZ_FNEN01000037.1"/>
</dbReference>
<dbReference type="InterPro" id="IPR018095">
    <property type="entry name" value="Thymidylate_kin_CS"/>
</dbReference>
<dbReference type="AlphaFoldDB" id="A0A1G8SXP0"/>
<keyword evidence="6 11" id="KW-0547">Nucleotide-binding</keyword>
<protein>
    <recommendedName>
        <fullName evidence="3 11">Thymidylate kinase</fullName>
        <ecNumber evidence="2 11">2.7.4.9</ecNumber>
    </recommendedName>
    <alternativeName>
        <fullName evidence="11">dTMP kinase</fullName>
    </alternativeName>
</protein>
<dbReference type="PANTHER" id="PTHR10344">
    <property type="entry name" value="THYMIDYLATE KINASE"/>
    <property type="match status" value="1"/>
</dbReference>
<dbReference type="InterPro" id="IPR027417">
    <property type="entry name" value="P-loop_NTPase"/>
</dbReference>
<evidence type="ECO:0000256" key="4">
    <source>
        <dbReference type="ARBA" id="ARBA00022679"/>
    </source>
</evidence>
<evidence type="ECO:0000313" key="13">
    <source>
        <dbReference type="EMBL" id="SDJ33330.1"/>
    </source>
</evidence>
<evidence type="ECO:0000313" key="14">
    <source>
        <dbReference type="Proteomes" id="UP000198853"/>
    </source>
</evidence>
<dbReference type="GO" id="GO:0005524">
    <property type="term" value="F:ATP binding"/>
    <property type="evidence" value="ECO:0007669"/>
    <property type="project" value="UniProtKB-UniRule"/>
</dbReference>
<evidence type="ECO:0000256" key="8">
    <source>
        <dbReference type="ARBA" id="ARBA00022840"/>
    </source>
</evidence>
<dbReference type="Gene3D" id="3.40.50.300">
    <property type="entry name" value="P-loop containing nucleotide triphosphate hydrolases"/>
    <property type="match status" value="1"/>
</dbReference>
<evidence type="ECO:0000256" key="3">
    <source>
        <dbReference type="ARBA" id="ARBA00017144"/>
    </source>
</evidence>
<comment type="catalytic activity">
    <reaction evidence="9 11">
        <text>dTMP + ATP = dTDP + ADP</text>
        <dbReference type="Rhea" id="RHEA:13517"/>
        <dbReference type="ChEBI" id="CHEBI:30616"/>
        <dbReference type="ChEBI" id="CHEBI:58369"/>
        <dbReference type="ChEBI" id="CHEBI:63528"/>
        <dbReference type="ChEBI" id="CHEBI:456216"/>
        <dbReference type="EC" id="2.7.4.9"/>
    </reaction>
</comment>
<evidence type="ECO:0000256" key="9">
    <source>
        <dbReference type="ARBA" id="ARBA00048743"/>
    </source>
</evidence>
<keyword evidence="5 11" id="KW-0545">Nucleotide biosynthesis</keyword>
<feature type="binding site" evidence="11">
    <location>
        <begin position="11"/>
        <end position="18"/>
    </location>
    <ligand>
        <name>ATP</name>
        <dbReference type="ChEBI" id="CHEBI:30616"/>
    </ligand>
</feature>
<keyword evidence="7 11" id="KW-0418">Kinase</keyword>
<dbReference type="OrthoDB" id="9774907at2"/>
<evidence type="ECO:0000256" key="2">
    <source>
        <dbReference type="ARBA" id="ARBA00012980"/>
    </source>
</evidence>
<evidence type="ECO:0000256" key="10">
    <source>
        <dbReference type="ARBA" id="ARBA00057735"/>
    </source>
</evidence>
<dbReference type="CDD" id="cd01672">
    <property type="entry name" value="TMPK"/>
    <property type="match status" value="1"/>
</dbReference>
<dbReference type="GO" id="GO:0005829">
    <property type="term" value="C:cytosol"/>
    <property type="evidence" value="ECO:0007669"/>
    <property type="project" value="TreeGrafter"/>
</dbReference>
<dbReference type="PROSITE" id="PS01331">
    <property type="entry name" value="THYMIDYLATE_KINASE"/>
    <property type="match status" value="1"/>
</dbReference>
<feature type="domain" description="Thymidylate kinase-like" evidence="12">
    <location>
        <begin position="9"/>
        <end position="199"/>
    </location>
</feature>
<comment type="similarity">
    <text evidence="1 11">Belongs to the thymidylate kinase family.</text>
</comment>
<dbReference type="FunFam" id="3.40.50.300:FF:000225">
    <property type="entry name" value="Thymidylate kinase"/>
    <property type="match status" value="1"/>
</dbReference>
<dbReference type="InterPro" id="IPR039430">
    <property type="entry name" value="Thymidylate_kin-like_dom"/>
</dbReference>
<dbReference type="PANTHER" id="PTHR10344:SF4">
    <property type="entry name" value="UMP-CMP KINASE 2, MITOCHONDRIAL"/>
    <property type="match status" value="1"/>
</dbReference>
<dbReference type="GO" id="GO:0006227">
    <property type="term" value="P:dUDP biosynthetic process"/>
    <property type="evidence" value="ECO:0007669"/>
    <property type="project" value="TreeGrafter"/>
</dbReference>
<name>A0A1G8SXP0_9BACI</name>
<proteinExistence type="inferred from homology"/>
<evidence type="ECO:0000256" key="6">
    <source>
        <dbReference type="ARBA" id="ARBA00022741"/>
    </source>
</evidence>
<evidence type="ECO:0000256" key="5">
    <source>
        <dbReference type="ARBA" id="ARBA00022727"/>
    </source>
</evidence>
<dbReference type="EC" id="2.7.4.9" evidence="2 11"/>
<dbReference type="HAMAP" id="MF_00165">
    <property type="entry name" value="Thymidylate_kinase"/>
    <property type="match status" value="1"/>
</dbReference>